<dbReference type="EMBL" id="DAARWD010000050">
    <property type="protein sequence ID" value="HAE4191518.1"/>
    <property type="molecule type" value="Genomic_DNA"/>
</dbReference>
<accession>A0A730WQ91</accession>
<feature type="domain" description="NTF2 fold" evidence="1">
    <location>
        <begin position="44"/>
        <end position="106"/>
    </location>
</feature>
<organism evidence="2">
    <name type="scientific">Salmonella enterica subsp. houtenae serovar 1,40:z4,z32:-</name>
    <dbReference type="NCBI Taxonomy" id="1967604"/>
    <lineage>
        <taxon>Bacteria</taxon>
        <taxon>Pseudomonadati</taxon>
        <taxon>Pseudomonadota</taxon>
        <taxon>Gammaproteobacteria</taxon>
        <taxon>Enterobacterales</taxon>
        <taxon>Enterobacteriaceae</taxon>
        <taxon>Salmonella</taxon>
    </lineage>
</organism>
<proteinExistence type="predicted"/>
<protein>
    <recommendedName>
        <fullName evidence="1">NTF2 fold domain-containing protein</fullName>
    </recommendedName>
</protein>
<sequence length="106" mass="12159">MKFFLSVLLIFLLLSSISYGKLNECFSENKNNYFVGNEEVVRKLTEIYVEDRYGKEHAQREKPYNISDKGDFWQVSGSIDPDATGGVFLIEIDKVNGRIISFTHGK</sequence>
<gene>
    <name evidence="2" type="ORF">GND90_004596</name>
</gene>
<name>A0A730WQ91_SALHO</name>
<comment type="caution">
    <text evidence="2">The sequence shown here is derived from an EMBL/GenBank/DDBJ whole genome shotgun (WGS) entry which is preliminary data.</text>
</comment>
<reference evidence="2" key="1">
    <citation type="journal article" date="2018" name="Genome Biol.">
        <title>SKESA: strategic k-mer extension for scrupulous assemblies.</title>
        <authorList>
            <person name="Souvorov A."/>
            <person name="Agarwala R."/>
            <person name="Lipman D.J."/>
        </authorList>
    </citation>
    <scope>NUCLEOTIDE SEQUENCE</scope>
    <source>
        <strain evidence="2">23-88</strain>
    </source>
</reference>
<dbReference type="InterPro" id="IPR028921">
    <property type="entry name" value="NTF2_fold_dom"/>
</dbReference>
<dbReference type="AlphaFoldDB" id="A0A730WQ91"/>
<dbReference type="Pfam" id="PF15631">
    <property type="entry name" value="Imm-NTF2-2"/>
    <property type="match status" value="1"/>
</dbReference>
<reference evidence="2" key="2">
    <citation type="submission" date="2018-07" db="EMBL/GenBank/DDBJ databases">
        <authorList>
            <consortium name="NCBI Pathogen Detection Project"/>
        </authorList>
    </citation>
    <scope>NUCLEOTIDE SEQUENCE</scope>
    <source>
        <strain evidence="2">23-88</strain>
    </source>
</reference>
<evidence type="ECO:0000259" key="1">
    <source>
        <dbReference type="Pfam" id="PF15631"/>
    </source>
</evidence>
<evidence type="ECO:0000313" key="2">
    <source>
        <dbReference type="EMBL" id="HAE4191518.1"/>
    </source>
</evidence>